<organism evidence="3 4">
    <name type="scientific">Tautonia plasticadhaerens</name>
    <dbReference type="NCBI Taxonomy" id="2527974"/>
    <lineage>
        <taxon>Bacteria</taxon>
        <taxon>Pseudomonadati</taxon>
        <taxon>Planctomycetota</taxon>
        <taxon>Planctomycetia</taxon>
        <taxon>Isosphaerales</taxon>
        <taxon>Isosphaeraceae</taxon>
        <taxon>Tautonia</taxon>
    </lineage>
</organism>
<feature type="transmembrane region" description="Helical" evidence="2">
    <location>
        <begin position="65"/>
        <end position="85"/>
    </location>
</feature>
<keyword evidence="2" id="KW-1133">Transmembrane helix</keyword>
<evidence type="ECO:0000256" key="2">
    <source>
        <dbReference type="SAM" id="Phobius"/>
    </source>
</evidence>
<keyword evidence="4" id="KW-1185">Reference proteome</keyword>
<keyword evidence="2" id="KW-0812">Transmembrane</keyword>
<feature type="transmembrane region" description="Helical" evidence="2">
    <location>
        <begin position="91"/>
        <end position="112"/>
    </location>
</feature>
<feature type="region of interest" description="Disordered" evidence="1">
    <location>
        <begin position="376"/>
        <end position="417"/>
    </location>
</feature>
<evidence type="ECO:0000313" key="4">
    <source>
        <dbReference type="Proteomes" id="UP000317835"/>
    </source>
</evidence>
<sequence>MSNASNPPLPPLPGPGAPADAGPGAPRGRSTASGVLVFLVMVGCGMVVGGLIGRASKSSTADLDRVQGIAAIAGILVALPMVLVLHELGHVVGGLAAGFRFNLFVVGPLKVVREADRIRARLNTNLSIAGGLAGCSPTGSGDHRRGMILMVAAGPIASLLGAAAGLLGAGATGGFAPGASGWSAASGMVLGAFGLGSLAIGLLTLVPGRTGNFMTDGARLIGLLRKGPEADREAAVIGLVAESASGIRPRDWDPGLVSRAVSVPDGSLLDAVAEQLAYSWALDRGDLTLARDHLARSLSLADRLPPSVRPAIELEAAAFEAAIRADAAACRRWLDRAGVPGGLVPRHLRPTAEAALAVAEGRFEDAPTHIEAARDALSRTSDPGSIPVARDRLDDLSRRCRPMDPPAHPEPKVAGSF</sequence>
<feature type="compositionally biased region" description="Low complexity" evidence="1">
    <location>
        <begin position="17"/>
        <end position="26"/>
    </location>
</feature>
<accession>A0A518H5L6</accession>
<feature type="compositionally biased region" description="Basic and acidic residues" evidence="1">
    <location>
        <begin position="389"/>
        <end position="411"/>
    </location>
</feature>
<feature type="transmembrane region" description="Helical" evidence="2">
    <location>
        <begin position="148"/>
        <end position="170"/>
    </location>
</feature>
<proteinExistence type="predicted"/>
<feature type="compositionally biased region" description="Pro residues" evidence="1">
    <location>
        <begin position="7"/>
        <end position="16"/>
    </location>
</feature>
<gene>
    <name evidence="3" type="ORF">ElP_40430</name>
</gene>
<dbReference type="RefSeq" id="WP_197446184.1">
    <property type="nucleotide sequence ID" value="NZ_CP036426.1"/>
</dbReference>
<feature type="transmembrane region" description="Helical" evidence="2">
    <location>
        <begin position="182"/>
        <end position="206"/>
    </location>
</feature>
<feature type="transmembrane region" description="Helical" evidence="2">
    <location>
        <begin position="32"/>
        <end position="53"/>
    </location>
</feature>
<evidence type="ECO:0000313" key="3">
    <source>
        <dbReference type="EMBL" id="QDV36129.1"/>
    </source>
</evidence>
<evidence type="ECO:0000256" key="1">
    <source>
        <dbReference type="SAM" id="MobiDB-lite"/>
    </source>
</evidence>
<reference evidence="3 4" key="1">
    <citation type="submission" date="2019-02" db="EMBL/GenBank/DDBJ databases">
        <title>Deep-cultivation of Planctomycetes and their phenomic and genomic characterization uncovers novel biology.</title>
        <authorList>
            <person name="Wiegand S."/>
            <person name="Jogler M."/>
            <person name="Boedeker C."/>
            <person name="Pinto D."/>
            <person name="Vollmers J."/>
            <person name="Rivas-Marin E."/>
            <person name="Kohn T."/>
            <person name="Peeters S.H."/>
            <person name="Heuer A."/>
            <person name="Rast P."/>
            <person name="Oberbeckmann S."/>
            <person name="Bunk B."/>
            <person name="Jeske O."/>
            <person name="Meyerdierks A."/>
            <person name="Storesund J.E."/>
            <person name="Kallscheuer N."/>
            <person name="Luecker S."/>
            <person name="Lage O.M."/>
            <person name="Pohl T."/>
            <person name="Merkel B.J."/>
            <person name="Hornburger P."/>
            <person name="Mueller R.-W."/>
            <person name="Bruemmer F."/>
            <person name="Labrenz M."/>
            <person name="Spormann A.M."/>
            <person name="Op den Camp H."/>
            <person name="Overmann J."/>
            <person name="Amann R."/>
            <person name="Jetten M.S.M."/>
            <person name="Mascher T."/>
            <person name="Medema M.H."/>
            <person name="Devos D.P."/>
            <person name="Kaster A.-K."/>
            <person name="Ovreas L."/>
            <person name="Rohde M."/>
            <person name="Galperin M.Y."/>
            <person name="Jogler C."/>
        </authorList>
    </citation>
    <scope>NUCLEOTIDE SEQUENCE [LARGE SCALE GENOMIC DNA]</scope>
    <source>
        <strain evidence="3 4">ElP</strain>
    </source>
</reference>
<dbReference type="Proteomes" id="UP000317835">
    <property type="component" value="Chromosome"/>
</dbReference>
<dbReference type="EMBL" id="CP036426">
    <property type="protein sequence ID" value="QDV36129.1"/>
    <property type="molecule type" value="Genomic_DNA"/>
</dbReference>
<keyword evidence="2" id="KW-0472">Membrane</keyword>
<protein>
    <recommendedName>
        <fullName evidence="5">Peptidase family M50</fullName>
    </recommendedName>
</protein>
<name>A0A518H5L6_9BACT</name>
<dbReference type="AlphaFoldDB" id="A0A518H5L6"/>
<dbReference type="KEGG" id="tpla:ElP_40430"/>
<feature type="region of interest" description="Disordered" evidence="1">
    <location>
        <begin position="1"/>
        <end position="27"/>
    </location>
</feature>
<evidence type="ECO:0008006" key="5">
    <source>
        <dbReference type="Google" id="ProtNLM"/>
    </source>
</evidence>